<dbReference type="Pfam" id="PF13715">
    <property type="entry name" value="CarbopepD_reg_2"/>
    <property type="match status" value="1"/>
</dbReference>
<name>A0A4R0NB11_9SPHI</name>
<evidence type="ECO:0000256" key="8">
    <source>
        <dbReference type="SAM" id="SignalP"/>
    </source>
</evidence>
<evidence type="ECO:0000256" key="3">
    <source>
        <dbReference type="ARBA" id="ARBA00022452"/>
    </source>
</evidence>
<dbReference type="GO" id="GO:0009279">
    <property type="term" value="C:cell outer membrane"/>
    <property type="evidence" value="ECO:0007669"/>
    <property type="project" value="UniProtKB-SubCell"/>
</dbReference>
<protein>
    <submittedName>
        <fullName evidence="10">SusC/RagA family TonB-linked outer membrane protein</fullName>
    </submittedName>
</protein>
<keyword evidence="4 7" id="KW-0812">Transmembrane</keyword>
<dbReference type="SUPFAM" id="SSF56935">
    <property type="entry name" value="Porins"/>
    <property type="match status" value="1"/>
</dbReference>
<keyword evidence="6 7" id="KW-0998">Cell outer membrane</keyword>
<evidence type="ECO:0000256" key="6">
    <source>
        <dbReference type="ARBA" id="ARBA00023237"/>
    </source>
</evidence>
<dbReference type="AlphaFoldDB" id="A0A4R0NB11"/>
<dbReference type="InterPro" id="IPR008969">
    <property type="entry name" value="CarboxyPept-like_regulatory"/>
</dbReference>
<dbReference type="RefSeq" id="WP_131610022.1">
    <property type="nucleotide sequence ID" value="NZ_SJSM01000009.1"/>
</dbReference>
<keyword evidence="8" id="KW-0732">Signal</keyword>
<dbReference type="Gene3D" id="2.60.40.1120">
    <property type="entry name" value="Carboxypeptidase-like, regulatory domain"/>
    <property type="match status" value="1"/>
</dbReference>
<evidence type="ECO:0000256" key="7">
    <source>
        <dbReference type="PROSITE-ProRule" id="PRU01360"/>
    </source>
</evidence>
<dbReference type="InterPro" id="IPR023997">
    <property type="entry name" value="TonB-dep_OMP_SusC/RagA_CS"/>
</dbReference>
<comment type="subcellular location">
    <subcellularLocation>
        <location evidence="1 7">Cell outer membrane</location>
        <topology evidence="1 7">Multi-pass membrane protein</topology>
    </subcellularLocation>
</comment>
<gene>
    <name evidence="10" type="ORF">EZ444_15295</name>
</gene>
<comment type="similarity">
    <text evidence="7">Belongs to the TonB-dependent receptor family.</text>
</comment>
<evidence type="ECO:0000259" key="9">
    <source>
        <dbReference type="Pfam" id="PF07715"/>
    </source>
</evidence>
<accession>A0A4R0NB11</accession>
<dbReference type="InterPro" id="IPR012910">
    <property type="entry name" value="Plug_dom"/>
</dbReference>
<dbReference type="InterPro" id="IPR039426">
    <property type="entry name" value="TonB-dep_rcpt-like"/>
</dbReference>
<evidence type="ECO:0000313" key="10">
    <source>
        <dbReference type="EMBL" id="TCC95494.1"/>
    </source>
</evidence>
<evidence type="ECO:0000256" key="5">
    <source>
        <dbReference type="ARBA" id="ARBA00023136"/>
    </source>
</evidence>
<keyword evidence="5 7" id="KW-0472">Membrane</keyword>
<dbReference type="Proteomes" id="UP000291117">
    <property type="component" value="Unassembled WGS sequence"/>
</dbReference>
<feature type="signal peptide" evidence="8">
    <location>
        <begin position="1"/>
        <end position="24"/>
    </location>
</feature>
<keyword evidence="11" id="KW-1185">Reference proteome</keyword>
<evidence type="ECO:0000256" key="2">
    <source>
        <dbReference type="ARBA" id="ARBA00022448"/>
    </source>
</evidence>
<sequence>MKVFYLKKHYLLVLLVLIALGANAQTGSLVGKVLDEAGLPLPGASVQIKSLSRNTLTNADGTYKIVGLSNGTVSLLISYVGYQPKQESVKINGSTVANFSLKPEDQSLNEVVVVGYGTQTRREVTGSISKVTGDKLTAIPTPSFEAGLQGQAPGVQVTTGSGLAGSGSIIRIRGIGSISAGGDPLYVIDGIPITSDPFIGGNRGGMNQNPLATINANDIESVEVLKDAGAAGIYGSRGANGVILVTTKRGKLGRPTFNLSTKYGVSTYANKPKFVNGPEWLQLRQEAWTNDGNIGLAPLPGGLTWAQAEQNNTDWWGLVTQTGHLNDQSVSFSQGTEKIKSFISANYSNNESFLKGNAYERYGFRSNFDIKPTSYFTTSINVGYDRGTNKRVNAAWGGGLGEAMSTALPIYPAFNPDGSYYNNAANPLKNVDLLDWKTVTDRLIAGVTFELKPVKNLSIKAIANMDNMDVKENQYQPAILRNQSSGYANAWPVKVLNHTFTGTVNYDLEFSNKHKLSFLVGAENQESYRNLYKDGIYGDANGPFNKDTQSYDKALADQIKANSLNYVLGADRNTFASLFSRINYSYDNKYYLQVLARRDGSSKFGPNNKYGFFPAASASWYISQENFLSDSKVISNLKLRTSYGVVGSSNFPSGQYYSIFYQGKSYNGNGTVAPDNVENPGLKWEEGRNFDIGLDFGLFNNRISGEFSYYHKKTKGALLDGGISPSTGFLRGWVNVGEILNEGVELSLNTINIQSDNFKWITRLNISKNRNEVVSLGDFSADAVRGGTNDTRISIGYPLGVNYLVRYKGVDPADGLPIWLNKDGYETKTFSLDDRINTGQVLPDYVGGLTNTFSYKGFELNTLFTFAIGGNLYDGSAKRQLGIVTDWNIRSDISDRWQKPGDIAKFPRLTMSTGTYPGLSSEWQYNSTMFLYDATFVRLREVTLAYNLPASFANKLRLQTLKIFASGMNLLTFSKYPGGDPEVARDFENNQDRNMSPNVTYLTTPQQKSVSVGLSTSF</sequence>
<feature type="chain" id="PRO_5020933421" evidence="8">
    <location>
        <begin position="25"/>
        <end position="1018"/>
    </location>
</feature>
<comment type="caution">
    <text evidence="10">The sequence shown here is derived from an EMBL/GenBank/DDBJ whole genome shotgun (WGS) entry which is preliminary data.</text>
</comment>
<dbReference type="Pfam" id="PF07715">
    <property type="entry name" value="Plug"/>
    <property type="match status" value="1"/>
</dbReference>
<dbReference type="InterPro" id="IPR037066">
    <property type="entry name" value="Plug_dom_sf"/>
</dbReference>
<dbReference type="SUPFAM" id="SSF49464">
    <property type="entry name" value="Carboxypeptidase regulatory domain-like"/>
    <property type="match status" value="1"/>
</dbReference>
<keyword evidence="3 7" id="KW-1134">Transmembrane beta strand</keyword>
<keyword evidence="2 7" id="KW-0813">Transport</keyword>
<reference evidence="10 11" key="1">
    <citation type="submission" date="2019-02" db="EMBL/GenBank/DDBJ databases">
        <title>Pedobacter sp. RP-3-8 sp. nov., isolated from Arctic soil.</title>
        <authorList>
            <person name="Dahal R.H."/>
        </authorList>
    </citation>
    <scope>NUCLEOTIDE SEQUENCE [LARGE SCALE GENOMIC DNA]</scope>
    <source>
        <strain evidence="10 11">RP-3-8</strain>
    </source>
</reference>
<dbReference type="EMBL" id="SJSM01000009">
    <property type="protein sequence ID" value="TCC95494.1"/>
    <property type="molecule type" value="Genomic_DNA"/>
</dbReference>
<dbReference type="InterPro" id="IPR023996">
    <property type="entry name" value="TonB-dep_OMP_SusC/RagA"/>
</dbReference>
<dbReference type="PROSITE" id="PS52016">
    <property type="entry name" value="TONB_DEPENDENT_REC_3"/>
    <property type="match status" value="1"/>
</dbReference>
<dbReference type="Gene3D" id="2.170.130.10">
    <property type="entry name" value="TonB-dependent receptor, plug domain"/>
    <property type="match status" value="1"/>
</dbReference>
<evidence type="ECO:0000256" key="4">
    <source>
        <dbReference type="ARBA" id="ARBA00022692"/>
    </source>
</evidence>
<proteinExistence type="inferred from homology"/>
<feature type="domain" description="TonB-dependent receptor plug" evidence="9">
    <location>
        <begin position="121"/>
        <end position="242"/>
    </location>
</feature>
<dbReference type="NCBIfam" id="TIGR04056">
    <property type="entry name" value="OMP_RagA_SusC"/>
    <property type="match status" value="1"/>
</dbReference>
<dbReference type="OrthoDB" id="9768177at2"/>
<dbReference type="Gene3D" id="2.40.170.20">
    <property type="entry name" value="TonB-dependent receptor, beta-barrel domain"/>
    <property type="match status" value="1"/>
</dbReference>
<organism evidence="10 11">
    <name type="scientific">Pedobacter hiemivivus</name>
    <dbReference type="NCBI Taxonomy" id="2530454"/>
    <lineage>
        <taxon>Bacteria</taxon>
        <taxon>Pseudomonadati</taxon>
        <taxon>Bacteroidota</taxon>
        <taxon>Sphingobacteriia</taxon>
        <taxon>Sphingobacteriales</taxon>
        <taxon>Sphingobacteriaceae</taxon>
        <taxon>Pedobacter</taxon>
    </lineage>
</organism>
<dbReference type="NCBIfam" id="TIGR04057">
    <property type="entry name" value="SusC_RagA_signa"/>
    <property type="match status" value="1"/>
</dbReference>
<dbReference type="InterPro" id="IPR036942">
    <property type="entry name" value="Beta-barrel_TonB_sf"/>
</dbReference>
<evidence type="ECO:0000256" key="1">
    <source>
        <dbReference type="ARBA" id="ARBA00004571"/>
    </source>
</evidence>
<evidence type="ECO:0000313" key="11">
    <source>
        <dbReference type="Proteomes" id="UP000291117"/>
    </source>
</evidence>